<proteinExistence type="predicted"/>
<evidence type="ECO:0000313" key="2">
    <source>
        <dbReference type="Ensembl" id="ENSCCRP00010008418.1"/>
    </source>
</evidence>
<keyword evidence="3" id="KW-1185">Reference proteome</keyword>
<dbReference type="Pfam" id="PF16297">
    <property type="entry name" value="DUF4939"/>
    <property type="match status" value="1"/>
</dbReference>
<evidence type="ECO:0000259" key="1">
    <source>
        <dbReference type="Pfam" id="PF16297"/>
    </source>
</evidence>
<accession>A0A8C1GQE7</accession>
<reference evidence="2" key="1">
    <citation type="submission" date="2025-05" db="UniProtKB">
        <authorList>
            <consortium name="Ensembl"/>
        </authorList>
    </citation>
    <scope>IDENTIFICATION</scope>
</reference>
<evidence type="ECO:0000313" key="3">
    <source>
        <dbReference type="Proteomes" id="UP000694427"/>
    </source>
</evidence>
<protein>
    <recommendedName>
        <fullName evidence="1">DUF4939 domain-containing protein</fullName>
    </recommendedName>
</protein>
<dbReference type="AlphaFoldDB" id="A0A8C1GQE7"/>
<feature type="domain" description="DUF4939" evidence="1">
    <location>
        <begin position="59"/>
        <end position="113"/>
    </location>
</feature>
<name>A0A8C1GQE7_CYPCA</name>
<organism evidence="2 3">
    <name type="scientific">Cyprinus carpio</name>
    <name type="common">Common carp</name>
    <dbReference type="NCBI Taxonomy" id="7962"/>
    <lineage>
        <taxon>Eukaryota</taxon>
        <taxon>Metazoa</taxon>
        <taxon>Chordata</taxon>
        <taxon>Craniata</taxon>
        <taxon>Vertebrata</taxon>
        <taxon>Euteleostomi</taxon>
        <taxon>Actinopterygii</taxon>
        <taxon>Neopterygii</taxon>
        <taxon>Teleostei</taxon>
        <taxon>Ostariophysi</taxon>
        <taxon>Cypriniformes</taxon>
        <taxon>Cyprinidae</taxon>
        <taxon>Cyprininae</taxon>
        <taxon>Cyprinus</taxon>
    </lineage>
</organism>
<dbReference type="InterPro" id="IPR032549">
    <property type="entry name" value="DUF4939"/>
</dbReference>
<sequence>LHISDSPLVTHVMKPRPLKVENMLEELFNTLRATLMPAPALAPASHGHSCFLLSLFFEMQQQRFTTTQTKVAFFISLLSGKVLLWAKAIWNAQSVIINSYKAFSNHFKEVFGVAAGRDSWDLPTSIDD</sequence>
<dbReference type="Ensembl" id="ENSCCRT00020012459.1">
    <property type="protein sequence ID" value="ENSCCRP00020011244.1"/>
    <property type="gene ID" value="ENSCCRG00020005700.1"/>
</dbReference>
<dbReference type="Proteomes" id="UP000694427">
    <property type="component" value="Unplaced"/>
</dbReference>
<dbReference type="Ensembl" id="ENSCCRT00010009161.1">
    <property type="protein sequence ID" value="ENSCCRP00010008418.1"/>
    <property type="gene ID" value="ENSCCRG00010003588.1"/>
</dbReference>
<dbReference type="Proteomes" id="UP000694701">
    <property type="component" value="Unplaced"/>
</dbReference>